<dbReference type="InterPro" id="IPR025711">
    <property type="entry name" value="PepSY"/>
</dbReference>
<feature type="compositionally biased region" description="Polar residues" evidence="1">
    <location>
        <begin position="55"/>
        <end position="66"/>
    </location>
</feature>
<keyword evidence="5" id="KW-1185">Reference proteome</keyword>
<dbReference type="RefSeq" id="WP_146924104.1">
    <property type="nucleotide sequence ID" value="NZ_BJUY01000008.1"/>
</dbReference>
<dbReference type="PROSITE" id="PS51257">
    <property type="entry name" value="PROKAR_LIPOPROTEIN"/>
    <property type="match status" value="1"/>
</dbReference>
<feature type="region of interest" description="Disordered" evidence="1">
    <location>
        <begin position="26"/>
        <end position="66"/>
    </location>
</feature>
<dbReference type="Gene3D" id="3.10.450.40">
    <property type="match status" value="2"/>
</dbReference>
<dbReference type="EMBL" id="BJUY01000008">
    <property type="protein sequence ID" value="GEK91271.1"/>
    <property type="molecule type" value="Genomic_DNA"/>
</dbReference>
<protein>
    <recommendedName>
        <fullName evidence="3">PepSY domain-containing protein</fullName>
    </recommendedName>
</protein>
<feature type="compositionally biased region" description="Acidic residues" evidence="1">
    <location>
        <begin position="27"/>
        <end position="40"/>
    </location>
</feature>
<proteinExistence type="predicted"/>
<dbReference type="OrthoDB" id="2166913at2"/>
<sequence length="207" mass="22821">MSNVKIIKYGMLSLSAGLVLAGCSGEDTTDTMDTTDDTSMTEDSGTTENTETTDDSMTNNDMNQTENKGIQDLDLSVSLNDAVDLFYETFGCENINIDSVQFDADDGRHVYSIDGWDGEFHYELSIDADTSETFEQEQEEDTEQENMINLEEVIMPKEAMDAALEASGSGYVEEWELEVENDQTIYDIDIEGGGNDQTIDALSGDVL</sequence>
<evidence type="ECO:0000259" key="3">
    <source>
        <dbReference type="Pfam" id="PF03413"/>
    </source>
</evidence>
<accession>A0A511AVW7</accession>
<dbReference type="AlphaFoldDB" id="A0A511AVW7"/>
<gene>
    <name evidence="4" type="ORF">AKA01nite_08930</name>
</gene>
<keyword evidence="2" id="KW-0732">Signal</keyword>
<dbReference type="Pfam" id="PF03413">
    <property type="entry name" value="PepSY"/>
    <property type="match status" value="1"/>
</dbReference>
<evidence type="ECO:0000256" key="2">
    <source>
        <dbReference type="SAM" id="SignalP"/>
    </source>
</evidence>
<evidence type="ECO:0000313" key="4">
    <source>
        <dbReference type="EMBL" id="GEK91271.1"/>
    </source>
</evidence>
<feature type="signal peptide" evidence="2">
    <location>
        <begin position="1"/>
        <end position="21"/>
    </location>
</feature>
<comment type="caution">
    <text evidence="4">The sequence shown here is derived from an EMBL/GenBank/DDBJ whole genome shotgun (WGS) entry which is preliminary data.</text>
</comment>
<name>A0A511AVW7_9LACT</name>
<feature type="chain" id="PRO_5038751572" description="PepSY domain-containing protein" evidence="2">
    <location>
        <begin position="22"/>
        <end position="207"/>
    </location>
</feature>
<reference evidence="4 5" key="1">
    <citation type="submission" date="2019-07" db="EMBL/GenBank/DDBJ databases">
        <title>Whole genome shotgun sequence of Alkalibacterium kapii NBRC 103247.</title>
        <authorList>
            <person name="Hosoyama A."/>
            <person name="Uohara A."/>
            <person name="Ohji S."/>
            <person name="Ichikawa N."/>
        </authorList>
    </citation>
    <scope>NUCLEOTIDE SEQUENCE [LARGE SCALE GENOMIC DNA]</scope>
    <source>
        <strain evidence="4 5">NBRC 103247</strain>
    </source>
</reference>
<dbReference type="Proteomes" id="UP000321662">
    <property type="component" value="Unassembled WGS sequence"/>
</dbReference>
<organism evidence="4 5">
    <name type="scientific">Alkalibacterium kapii</name>
    <dbReference type="NCBI Taxonomy" id="426704"/>
    <lineage>
        <taxon>Bacteria</taxon>
        <taxon>Bacillati</taxon>
        <taxon>Bacillota</taxon>
        <taxon>Bacilli</taxon>
        <taxon>Lactobacillales</taxon>
        <taxon>Carnobacteriaceae</taxon>
        <taxon>Alkalibacterium</taxon>
    </lineage>
</organism>
<evidence type="ECO:0000313" key="5">
    <source>
        <dbReference type="Proteomes" id="UP000321662"/>
    </source>
</evidence>
<evidence type="ECO:0000256" key="1">
    <source>
        <dbReference type="SAM" id="MobiDB-lite"/>
    </source>
</evidence>
<feature type="domain" description="PepSY" evidence="3">
    <location>
        <begin position="156"/>
        <end position="207"/>
    </location>
</feature>